<keyword evidence="3" id="KW-1185">Reference proteome</keyword>
<evidence type="ECO:0000313" key="3">
    <source>
        <dbReference type="Proteomes" id="UP000838756"/>
    </source>
</evidence>
<protein>
    <submittedName>
        <fullName evidence="2">Jg6697 protein</fullName>
    </submittedName>
</protein>
<feature type="chain" id="PRO_5035790374" evidence="1">
    <location>
        <begin position="18"/>
        <end position="133"/>
    </location>
</feature>
<dbReference type="AlphaFoldDB" id="A0A8S4SI81"/>
<proteinExistence type="predicted"/>
<dbReference type="EMBL" id="CAKXAJ010026337">
    <property type="protein sequence ID" value="CAH2266998.1"/>
    <property type="molecule type" value="Genomic_DNA"/>
</dbReference>
<evidence type="ECO:0000313" key="2">
    <source>
        <dbReference type="EMBL" id="CAH2266998.1"/>
    </source>
</evidence>
<accession>A0A8S4SI81</accession>
<evidence type="ECO:0000256" key="1">
    <source>
        <dbReference type="SAM" id="SignalP"/>
    </source>
</evidence>
<keyword evidence="1" id="KW-0732">Signal</keyword>
<gene>
    <name evidence="2" type="primary">jg6697</name>
    <name evidence="2" type="ORF">PAEG_LOCUS25593</name>
</gene>
<name>A0A8S4SI81_9NEOP</name>
<sequence length="133" mass="16431">MAIYFFLTVYLLAVVCSEPYGERNIFESGEEHCDEERELENKRDKLYKDRVKFENQEEGWRPVFEHDDRIKPIQHKEKDDKFFLQDNKSPFYYPGIYTYPYYNWNGYYRPPFSYPEVNYFIKKETKDKPNFKV</sequence>
<comment type="caution">
    <text evidence="2">The sequence shown here is derived from an EMBL/GenBank/DDBJ whole genome shotgun (WGS) entry which is preliminary data.</text>
</comment>
<organism evidence="2 3">
    <name type="scientific">Pararge aegeria aegeria</name>
    <dbReference type="NCBI Taxonomy" id="348720"/>
    <lineage>
        <taxon>Eukaryota</taxon>
        <taxon>Metazoa</taxon>
        <taxon>Ecdysozoa</taxon>
        <taxon>Arthropoda</taxon>
        <taxon>Hexapoda</taxon>
        <taxon>Insecta</taxon>
        <taxon>Pterygota</taxon>
        <taxon>Neoptera</taxon>
        <taxon>Endopterygota</taxon>
        <taxon>Lepidoptera</taxon>
        <taxon>Glossata</taxon>
        <taxon>Ditrysia</taxon>
        <taxon>Papilionoidea</taxon>
        <taxon>Nymphalidae</taxon>
        <taxon>Satyrinae</taxon>
        <taxon>Satyrini</taxon>
        <taxon>Parargina</taxon>
        <taxon>Pararge</taxon>
    </lineage>
</organism>
<dbReference type="OrthoDB" id="6929801at2759"/>
<reference evidence="2" key="1">
    <citation type="submission" date="2022-03" db="EMBL/GenBank/DDBJ databases">
        <authorList>
            <person name="Lindestad O."/>
        </authorList>
    </citation>
    <scope>NUCLEOTIDE SEQUENCE</scope>
</reference>
<dbReference type="Proteomes" id="UP000838756">
    <property type="component" value="Unassembled WGS sequence"/>
</dbReference>
<feature type="signal peptide" evidence="1">
    <location>
        <begin position="1"/>
        <end position="17"/>
    </location>
</feature>